<dbReference type="EMBL" id="CAXHTA020000019">
    <property type="protein sequence ID" value="CAL5228676.1"/>
    <property type="molecule type" value="Genomic_DNA"/>
</dbReference>
<dbReference type="Pfam" id="PF06941">
    <property type="entry name" value="NT5C"/>
    <property type="match status" value="1"/>
</dbReference>
<dbReference type="Gene3D" id="3.40.50.1000">
    <property type="entry name" value="HAD superfamily/HAD-like"/>
    <property type="match status" value="1"/>
</dbReference>
<reference evidence="2 3" key="1">
    <citation type="submission" date="2024-06" db="EMBL/GenBank/DDBJ databases">
        <authorList>
            <person name="Kraege A."/>
            <person name="Thomma B."/>
        </authorList>
    </citation>
    <scope>NUCLEOTIDE SEQUENCE [LARGE SCALE GENOMIC DNA]</scope>
</reference>
<proteinExistence type="predicted"/>
<dbReference type="InterPro" id="IPR023214">
    <property type="entry name" value="HAD_sf"/>
</dbReference>
<protein>
    <submittedName>
        <fullName evidence="2">G11849 protein</fullName>
    </submittedName>
</protein>
<dbReference type="PANTHER" id="PTHR35134">
    <property type="entry name" value="NUCLEOTIDASE YQFW-RELATED"/>
    <property type="match status" value="1"/>
</dbReference>
<gene>
    <name evidence="2" type="primary">g11849</name>
    <name evidence="2" type="ORF">VP750_LOCUS10582</name>
</gene>
<dbReference type="Proteomes" id="UP001497392">
    <property type="component" value="Unassembled WGS sequence"/>
</dbReference>
<evidence type="ECO:0000256" key="1">
    <source>
        <dbReference type="SAM" id="MobiDB-lite"/>
    </source>
</evidence>
<organism evidence="2 3">
    <name type="scientific">Coccomyxa viridis</name>
    <dbReference type="NCBI Taxonomy" id="1274662"/>
    <lineage>
        <taxon>Eukaryota</taxon>
        <taxon>Viridiplantae</taxon>
        <taxon>Chlorophyta</taxon>
        <taxon>core chlorophytes</taxon>
        <taxon>Trebouxiophyceae</taxon>
        <taxon>Trebouxiophyceae incertae sedis</taxon>
        <taxon>Coccomyxaceae</taxon>
        <taxon>Coccomyxa</taxon>
    </lineage>
</organism>
<feature type="compositionally biased region" description="Polar residues" evidence="1">
    <location>
        <begin position="68"/>
        <end position="80"/>
    </location>
</feature>
<feature type="compositionally biased region" description="Polar residues" evidence="1">
    <location>
        <begin position="50"/>
        <end position="59"/>
    </location>
</feature>
<dbReference type="InterPro" id="IPR036412">
    <property type="entry name" value="HAD-like_sf"/>
</dbReference>
<dbReference type="InterPro" id="IPR052419">
    <property type="entry name" value="5_3-deoxyribonucleotidase-like"/>
</dbReference>
<feature type="region of interest" description="Disordered" evidence="1">
    <location>
        <begin position="50"/>
        <end position="95"/>
    </location>
</feature>
<name>A0ABP1G8Y9_9CHLO</name>
<keyword evidence="3" id="KW-1185">Reference proteome</keyword>
<dbReference type="InterPro" id="IPR010708">
    <property type="entry name" value="5'(3')-deoxyribonucleotidase"/>
</dbReference>
<dbReference type="PANTHER" id="PTHR35134:SF2">
    <property type="entry name" value="NUCLEOTIDASE YQFW-RELATED"/>
    <property type="match status" value="1"/>
</dbReference>
<accession>A0ABP1G8Y9</accession>
<evidence type="ECO:0000313" key="2">
    <source>
        <dbReference type="EMBL" id="CAL5228676.1"/>
    </source>
</evidence>
<sequence length="315" mass="35272">MPHPIPTHFAAKPFFIGAGQPLQAPPIQRCRLSASQSTSSAAFHSNNLADQHSASQQASRPRAVASLEQETTAVSSNVQPLSKGLHSAPRLPKSKSNWRKPRLRVAVDVDEVLGRFLHSLNKFCEEEYGLLFDIPDYSVYEFAKIWKCTTDESNRIVHDFFESQHFAAGILPIPGAYHSLQRLRGSCDLVVVTSRQHCIRQPTLAWVQEHFPDVFREVHFGNHWALEGKSKAKSEICRDIGATVLIDDNPRYAVECASAGIDVLLYDWNDSYPWSKTADGPVHPQIQRVRNWTEVEEALARLGAAQEAGALQERQ</sequence>
<evidence type="ECO:0000313" key="3">
    <source>
        <dbReference type="Proteomes" id="UP001497392"/>
    </source>
</evidence>
<dbReference type="SUPFAM" id="SSF56784">
    <property type="entry name" value="HAD-like"/>
    <property type="match status" value="1"/>
</dbReference>
<comment type="caution">
    <text evidence="2">The sequence shown here is derived from an EMBL/GenBank/DDBJ whole genome shotgun (WGS) entry which is preliminary data.</text>
</comment>